<dbReference type="Pfam" id="PF00386">
    <property type="entry name" value="C1q"/>
    <property type="match status" value="1"/>
</dbReference>
<dbReference type="SMART" id="SM00110">
    <property type="entry name" value="C1Q"/>
    <property type="match status" value="1"/>
</dbReference>
<evidence type="ECO:0000313" key="7">
    <source>
        <dbReference type="EMBL" id="EKC20171.1"/>
    </source>
</evidence>
<dbReference type="PANTHER" id="PTHR22923">
    <property type="entry name" value="CEREBELLIN-RELATED"/>
    <property type="match status" value="1"/>
</dbReference>
<feature type="signal peptide" evidence="6">
    <location>
        <begin position="1"/>
        <end position="21"/>
    </location>
</feature>
<feature type="coiled-coil region" evidence="4">
    <location>
        <begin position="35"/>
        <end position="62"/>
    </location>
</feature>
<evidence type="ECO:0000256" key="3">
    <source>
        <dbReference type="ARBA" id="ARBA00022729"/>
    </source>
</evidence>
<evidence type="ECO:0000256" key="2">
    <source>
        <dbReference type="ARBA" id="ARBA00022525"/>
    </source>
</evidence>
<dbReference type="PRINTS" id="PR00007">
    <property type="entry name" value="COMPLEMNTC1Q"/>
</dbReference>
<evidence type="ECO:0000256" key="4">
    <source>
        <dbReference type="SAM" id="Coils"/>
    </source>
</evidence>
<dbReference type="AlphaFoldDB" id="K1QF78"/>
<gene>
    <name evidence="7" type="ORF">CGI_10006548</name>
</gene>
<comment type="subcellular location">
    <subcellularLocation>
        <location evidence="1">Secreted</location>
    </subcellularLocation>
</comment>
<name>K1QF78_MAGGI</name>
<feature type="chain" id="PRO_5043321286" evidence="6">
    <location>
        <begin position="22"/>
        <end position="289"/>
    </location>
</feature>
<dbReference type="GO" id="GO:0005576">
    <property type="term" value="C:extracellular region"/>
    <property type="evidence" value="ECO:0007669"/>
    <property type="project" value="UniProtKB-SubCell"/>
</dbReference>
<protein>
    <submittedName>
        <fullName evidence="7">Caprin-2</fullName>
    </submittedName>
</protein>
<dbReference type="PROSITE" id="PS50871">
    <property type="entry name" value="C1Q"/>
    <property type="match status" value="1"/>
</dbReference>
<organism evidence="7">
    <name type="scientific">Magallana gigas</name>
    <name type="common">Pacific oyster</name>
    <name type="synonym">Crassostrea gigas</name>
    <dbReference type="NCBI Taxonomy" id="29159"/>
    <lineage>
        <taxon>Eukaryota</taxon>
        <taxon>Metazoa</taxon>
        <taxon>Spiralia</taxon>
        <taxon>Lophotrochozoa</taxon>
        <taxon>Mollusca</taxon>
        <taxon>Bivalvia</taxon>
        <taxon>Autobranchia</taxon>
        <taxon>Pteriomorphia</taxon>
        <taxon>Ostreida</taxon>
        <taxon>Ostreoidea</taxon>
        <taxon>Ostreidae</taxon>
        <taxon>Magallana</taxon>
    </lineage>
</organism>
<dbReference type="SUPFAM" id="SSF49842">
    <property type="entry name" value="TNF-like"/>
    <property type="match status" value="1"/>
</dbReference>
<reference evidence="7" key="1">
    <citation type="journal article" date="2012" name="Nature">
        <title>The oyster genome reveals stress adaptation and complexity of shell formation.</title>
        <authorList>
            <person name="Zhang G."/>
            <person name="Fang X."/>
            <person name="Guo X."/>
            <person name="Li L."/>
            <person name="Luo R."/>
            <person name="Xu F."/>
            <person name="Yang P."/>
            <person name="Zhang L."/>
            <person name="Wang X."/>
            <person name="Qi H."/>
            <person name="Xiong Z."/>
            <person name="Que H."/>
            <person name="Xie Y."/>
            <person name="Holland P.W."/>
            <person name="Paps J."/>
            <person name="Zhu Y."/>
            <person name="Wu F."/>
            <person name="Chen Y."/>
            <person name="Wang J."/>
            <person name="Peng C."/>
            <person name="Meng J."/>
            <person name="Yang L."/>
            <person name="Liu J."/>
            <person name="Wen B."/>
            <person name="Zhang N."/>
            <person name="Huang Z."/>
            <person name="Zhu Q."/>
            <person name="Feng Y."/>
            <person name="Mount A."/>
            <person name="Hedgecock D."/>
            <person name="Xu Z."/>
            <person name="Liu Y."/>
            <person name="Domazet-Loso T."/>
            <person name="Du Y."/>
            <person name="Sun X."/>
            <person name="Zhang S."/>
            <person name="Liu B."/>
            <person name="Cheng P."/>
            <person name="Jiang X."/>
            <person name="Li J."/>
            <person name="Fan D."/>
            <person name="Wang W."/>
            <person name="Fu W."/>
            <person name="Wang T."/>
            <person name="Wang B."/>
            <person name="Zhang J."/>
            <person name="Peng Z."/>
            <person name="Li Y."/>
            <person name="Li N."/>
            <person name="Wang J."/>
            <person name="Chen M."/>
            <person name="He Y."/>
            <person name="Tan F."/>
            <person name="Song X."/>
            <person name="Zheng Q."/>
            <person name="Huang R."/>
            <person name="Yang H."/>
            <person name="Du X."/>
            <person name="Chen L."/>
            <person name="Yang M."/>
            <person name="Gaffney P.M."/>
            <person name="Wang S."/>
            <person name="Luo L."/>
            <person name="She Z."/>
            <person name="Ming Y."/>
            <person name="Huang W."/>
            <person name="Zhang S."/>
            <person name="Huang B."/>
            <person name="Zhang Y."/>
            <person name="Qu T."/>
            <person name="Ni P."/>
            <person name="Miao G."/>
            <person name="Wang J."/>
            <person name="Wang Q."/>
            <person name="Steinberg C.E."/>
            <person name="Wang H."/>
            <person name="Li N."/>
            <person name="Qian L."/>
            <person name="Zhang G."/>
            <person name="Li Y."/>
            <person name="Yang H."/>
            <person name="Liu X."/>
            <person name="Wang J."/>
            <person name="Yin Y."/>
            <person name="Wang J."/>
        </authorList>
    </citation>
    <scope>NUCLEOTIDE SEQUENCE [LARGE SCALE GENOMIC DNA]</scope>
    <source>
        <strain evidence="7">05x7-T-G4-1.051#20</strain>
    </source>
</reference>
<accession>K1QF78</accession>
<dbReference type="InterPro" id="IPR001073">
    <property type="entry name" value="C1q_dom"/>
</dbReference>
<dbReference type="HOGENOM" id="CLU_963943_0_0_1"/>
<proteinExistence type="predicted"/>
<dbReference type="PANTHER" id="PTHR22923:SF116">
    <property type="entry name" value="C1Q DOMAIN-CONTAINING PROTEIN"/>
    <property type="match status" value="1"/>
</dbReference>
<keyword evidence="3 6" id="KW-0732">Signal</keyword>
<evidence type="ECO:0000256" key="1">
    <source>
        <dbReference type="ARBA" id="ARBA00004613"/>
    </source>
</evidence>
<dbReference type="EMBL" id="JH816020">
    <property type="protein sequence ID" value="EKC20171.1"/>
    <property type="molecule type" value="Genomic_DNA"/>
</dbReference>
<sequence length="289" mass="32023">MAVLHVFLVTLAICGLDAVKGEIPNEIQQFVLGLLQEHDGEVMELKQEIRTLRREVSSLQMSYLSVLHELDDLKQKKVEKELVSMETATDDKIQKLDIKNPSSQNVTQSNAPHNAPGGKQLPHNAERIRKGTLSWFQQLNHAHEDCMVPHNMIANYPTAFSTSMSRGLSNIQNNQVLPFDIATLNIGNAFDITSGVFTPTTKGVYVLFSTITTNPGKRLEAAIVRNGHWLCNLFAGDITFFSPGSNMAVAALEIGDRVLVRIHDKFHDDGVTIDGAFSSFSGFLLYETD</sequence>
<dbReference type="Gene3D" id="2.60.120.40">
    <property type="match status" value="1"/>
</dbReference>
<dbReference type="InterPro" id="IPR008983">
    <property type="entry name" value="Tumour_necrosis_fac-like_dom"/>
</dbReference>
<feature type="region of interest" description="Disordered" evidence="5">
    <location>
        <begin position="101"/>
        <end position="123"/>
    </location>
</feature>
<evidence type="ECO:0000256" key="6">
    <source>
        <dbReference type="SAM" id="SignalP"/>
    </source>
</evidence>
<keyword evidence="4" id="KW-0175">Coiled coil</keyword>
<dbReference type="InParanoid" id="K1QF78"/>
<dbReference type="InterPro" id="IPR050822">
    <property type="entry name" value="Cerebellin_Synaptic_Org"/>
</dbReference>
<feature type="compositionally biased region" description="Polar residues" evidence="5">
    <location>
        <begin position="101"/>
        <end position="112"/>
    </location>
</feature>
<keyword evidence="2" id="KW-0964">Secreted</keyword>
<evidence type="ECO:0000256" key="5">
    <source>
        <dbReference type="SAM" id="MobiDB-lite"/>
    </source>
</evidence>